<evidence type="ECO:0000313" key="2">
    <source>
        <dbReference type="Proteomes" id="UP000221011"/>
    </source>
</evidence>
<dbReference type="RefSeq" id="WP_098243654.1">
    <property type="nucleotide sequence ID" value="NZ_CP022685.1"/>
</dbReference>
<protein>
    <recommendedName>
        <fullName evidence="3">TOMM leader peptide-binding protein</fullName>
    </recommendedName>
</protein>
<gene>
    <name evidence="1" type="ORF">KY5_4083c</name>
</gene>
<dbReference type="EMBL" id="CP022685">
    <property type="protein sequence ID" value="ATL29101.1"/>
    <property type="molecule type" value="Genomic_DNA"/>
</dbReference>
<accession>A0A291QBL8</accession>
<organism evidence="1 2">
    <name type="scientific">Streptomyces formicae</name>
    <dbReference type="NCBI Taxonomy" id="1616117"/>
    <lineage>
        <taxon>Bacteria</taxon>
        <taxon>Bacillati</taxon>
        <taxon>Actinomycetota</taxon>
        <taxon>Actinomycetes</taxon>
        <taxon>Kitasatosporales</taxon>
        <taxon>Streptomycetaceae</taxon>
        <taxon>Streptomyces</taxon>
    </lineage>
</organism>
<dbReference type="Gene3D" id="3.40.50.720">
    <property type="entry name" value="NAD(P)-binding Rossmann-like Domain"/>
    <property type="match status" value="1"/>
</dbReference>
<dbReference type="KEGG" id="sfk:KY5_4083c"/>
<reference evidence="1 2" key="1">
    <citation type="submission" date="2017-08" db="EMBL/GenBank/DDBJ databases">
        <title>Complete Genome Sequence of Streptomyces formicae KY5, the formicamycin producer.</title>
        <authorList>
            <person name="Holmes N.A."/>
            <person name="Devine R."/>
            <person name="Qin Z."/>
            <person name="Seipke R.F."/>
            <person name="Wilkinson B."/>
            <person name="Hutchings M.I."/>
        </authorList>
    </citation>
    <scope>NUCLEOTIDE SEQUENCE [LARGE SCALE GENOMIC DNA]</scope>
    <source>
        <strain evidence="1 2">KY5</strain>
    </source>
</reference>
<proteinExistence type="predicted"/>
<evidence type="ECO:0000313" key="1">
    <source>
        <dbReference type="EMBL" id="ATL29101.1"/>
    </source>
</evidence>
<evidence type="ECO:0008006" key="3">
    <source>
        <dbReference type="Google" id="ProtNLM"/>
    </source>
</evidence>
<dbReference type="AlphaFoldDB" id="A0A291QBL8"/>
<dbReference type="NCBIfam" id="TIGR03882">
    <property type="entry name" value="cyclo_dehyd_2"/>
    <property type="match status" value="1"/>
</dbReference>
<dbReference type="InterPro" id="IPR035985">
    <property type="entry name" value="Ubiquitin-activating_enz"/>
</dbReference>
<dbReference type="InterPro" id="IPR022291">
    <property type="entry name" value="Bacteriocin_synth_cyclodeHase"/>
</dbReference>
<keyword evidence="2" id="KW-1185">Reference proteome</keyword>
<dbReference type="SUPFAM" id="SSF69572">
    <property type="entry name" value="Activating enzymes of the ubiquitin-like proteins"/>
    <property type="match status" value="1"/>
</dbReference>
<name>A0A291QBL8_9ACTN</name>
<dbReference type="GO" id="GO:0008641">
    <property type="term" value="F:ubiquitin-like modifier activating enzyme activity"/>
    <property type="evidence" value="ECO:0007669"/>
    <property type="project" value="InterPro"/>
</dbReference>
<dbReference type="Proteomes" id="UP000221011">
    <property type="component" value="Chromosome"/>
</dbReference>
<sequence length="350" mass="37821">MTDNRQPTDNGQPRVRRSFSVIGHSPDVVELRTGVWNAKSYTLTDDSRSGTLFNLISGLDGTLSRRDLAKREGVSRVEVEALVDHLYGLDAIEEAPGNALDAYLDDMAALGGRTAEPVATGVVLLGDTDLCELTASLLPAEVTGDVLIPGADHPVRARLDALAPAVLHDGLAFEEAVETLRPWQDSYLLLAERTIDPVRAQLLNRLTRAAGIDWTYAAVDGPFLFVGPTMVAGRSACFECFETRVTMNLRESAGYQRYKAALARSAVLAGAPPVYGPVQSLLCSHLAMEATNYLSCGSTFTVEKVLGCYLPSMEIAYQEVLPLPGCPGCGPVPERDDETLHFDPRTWLEG</sequence>